<evidence type="ECO:0000313" key="9">
    <source>
        <dbReference type="EMBL" id="KAF7999076.1"/>
    </source>
</evidence>
<keyword evidence="5 7" id="KW-0472">Membrane</keyword>
<evidence type="ECO:0000259" key="8">
    <source>
        <dbReference type="Pfam" id="PF02656"/>
    </source>
</evidence>
<evidence type="ECO:0000256" key="5">
    <source>
        <dbReference type="ARBA" id="ARBA00023136"/>
    </source>
</evidence>
<accession>A0A8H7GMJ6</accession>
<evidence type="ECO:0000313" key="10">
    <source>
        <dbReference type="Proteomes" id="UP000649328"/>
    </source>
</evidence>
<dbReference type="Pfam" id="PF02656">
    <property type="entry name" value="DUF202"/>
    <property type="match status" value="1"/>
</dbReference>
<feature type="transmembrane region" description="Helical" evidence="7">
    <location>
        <begin position="157"/>
        <end position="176"/>
    </location>
</feature>
<keyword evidence="4 7" id="KW-1133">Transmembrane helix</keyword>
<dbReference type="Proteomes" id="UP000649328">
    <property type="component" value="Unassembled WGS sequence"/>
</dbReference>
<evidence type="ECO:0000256" key="2">
    <source>
        <dbReference type="ARBA" id="ARBA00022475"/>
    </source>
</evidence>
<keyword evidence="3 7" id="KW-0812">Transmembrane</keyword>
<evidence type="ECO:0000256" key="1">
    <source>
        <dbReference type="ARBA" id="ARBA00004651"/>
    </source>
</evidence>
<organism evidence="9 10">
    <name type="scientific">Metschnikowia pulcherrima</name>
    <dbReference type="NCBI Taxonomy" id="27326"/>
    <lineage>
        <taxon>Eukaryota</taxon>
        <taxon>Fungi</taxon>
        <taxon>Dikarya</taxon>
        <taxon>Ascomycota</taxon>
        <taxon>Saccharomycotina</taxon>
        <taxon>Pichiomycetes</taxon>
        <taxon>Metschnikowiaceae</taxon>
        <taxon>Metschnikowia</taxon>
    </lineage>
</organism>
<dbReference type="PANTHER" id="PTHR34187:SF2">
    <property type="entry name" value="DUF202 DOMAIN-CONTAINING PROTEIN"/>
    <property type="match status" value="1"/>
</dbReference>
<protein>
    <recommendedName>
        <fullName evidence="8">DUF202 domain-containing protein</fullName>
    </recommendedName>
</protein>
<reference evidence="9" key="1">
    <citation type="submission" date="2020-10" db="EMBL/GenBank/DDBJ databases">
        <title>The Whole-Genome Sequence of Metschnikowia persimmonesis, a Novel Endophytic Yeast Species Isolated from Medicinal Plant Diospyros kaki Thumb.</title>
        <authorList>
            <person name="Rahmat E."/>
            <person name="Kang Y."/>
        </authorList>
    </citation>
    <scope>NUCLEOTIDE SEQUENCE</scope>
    <source>
        <strain evidence="9">KIOM G15050</strain>
    </source>
</reference>
<feature type="domain" description="DUF202" evidence="8">
    <location>
        <begin position="58"/>
        <end position="143"/>
    </location>
</feature>
<dbReference type="GO" id="GO:0005886">
    <property type="term" value="C:plasma membrane"/>
    <property type="evidence" value="ECO:0007669"/>
    <property type="project" value="UniProtKB-SubCell"/>
</dbReference>
<comment type="subcellular location">
    <subcellularLocation>
        <location evidence="1">Cell membrane</location>
        <topology evidence="1">Multi-pass membrane protein</topology>
    </subcellularLocation>
</comment>
<feature type="region of interest" description="Disordered" evidence="6">
    <location>
        <begin position="1"/>
        <end position="32"/>
    </location>
</feature>
<evidence type="ECO:0000256" key="7">
    <source>
        <dbReference type="SAM" id="Phobius"/>
    </source>
</evidence>
<evidence type="ECO:0000256" key="3">
    <source>
        <dbReference type="ARBA" id="ARBA00022692"/>
    </source>
</evidence>
<dbReference type="AlphaFoldDB" id="A0A8H7GMJ6"/>
<name>A0A8H7GMJ6_9ASCO</name>
<feature type="transmembrane region" description="Helical" evidence="7">
    <location>
        <begin position="113"/>
        <end position="137"/>
    </location>
</feature>
<comment type="caution">
    <text evidence="9">The sequence shown here is derived from an EMBL/GenBank/DDBJ whole genome shotgun (WGS) entry which is preliminary data.</text>
</comment>
<evidence type="ECO:0000256" key="6">
    <source>
        <dbReference type="SAM" id="MobiDB-lite"/>
    </source>
</evidence>
<dbReference type="OrthoDB" id="199599at2759"/>
<gene>
    <name evidence="9" type="ORF">HF325_006608</name>
</gene>
<keyword evidence="10" id="KW-1185">Reference proteome</keyword>
<dbReference type="EMBL" id="JACBPP010000010">
    <property type="protein sequence ID" value="KAF7999076.1"/>
    <property type="molecule type" value="Genomic_DNA"/>
</dbReference>
<proteinExistence type="predicted"/>
<sequence length="182" mass="20428">MSPANRTLSRRASRFQAARSSEPGGDKDMSNQDTRTGKVFTLMKNHLLILNNQGLVARDHLANERTYLAWTRTALVMMTLGLAFLQLYLIQARAHAAIYRDKSYSLDSAQEEALLLVGKPFGVLIGVFALITMFIGFYRYAVVQLLLRHGEFPATRFLAVAVLLMCTLMMVLVLVMDIRAVM</sequence>
<feature type="transmembrane region" description="Helical" evidence="7">
    <location>
        <begin position="69"/>
        <end position="92"/>
    </location>
</feature>
<evidence type="ECO:0000256" key="4">
    <source>
        <dbReference type="ARBA" id="ARBA00022989"/>
    </source>
</evidence>
<dbReference type="InterPro" id="IPR052053">
    <property type="entry name" value="IM_YidH-like"/>
</dbReference>
<keyword evidence="2" id="KW-1003">Cell membrane</keyword>
<dbReference type="InterPro" id="IPR003807">
    <property type="entry name" value="DUF202"/>
</dbReference>
<dbReference type="PANTHER" id="PTHR34187">
    <property type="entry name" value="FGR18P"/>
    <property type="match status" value="1"/>
</dbReference>